<sequence length="80" mass="9082">MFGLDPETERDLTVKSIRDFLDGTGGDRDWDIYTSISLKNTVLNDIRKKALSIDLPLAAEDRPILEALLKEAQDLPLRLR</sequence>
<comment type="caution">
    <text evidence="1">The sequence shown here is derived from an EMBL/GenBank/DDBJ whole genome shotgun (WGS) entry which is preliminary data.</text>
</comment>
<dbReference type="RefSeq" id="WP_135984049.1">
    <property type="nucleotide sequence ID" value="NZ_JAASQM010000002.1"/>
</dbReference>
<evidence type="ECO:0000313" key="2">
    <source>
        <dbReference type="Proteomes" id="UP000309848"/>
    </source>
</evidence>
<protein>
    <submittedName>
        <fullName evidence="1">Uncharacterized protein</fullName>
    </submittedName>
</protein>
<evidence type="ECO:0000313" key="1">
    <source>
        <dbReference type="EMBL" id="TGX43328.1"/>
    </source>
</evidence>
<proteinExistence type="predicted"/>
<dbReference type="AlphaFoldDB" id="A0A4S1WJG0"/>
<organism evidence="1 2">
    <name type="scientific">Sphingomonas naasensis</name>
    <dbReference type="NCBI Taxonomy" id="1344951"/>
    <lineage>
        <taxon>Bacteria</taxon>
        <taxon>Pseudomonadati</taxon>
        <taxon>Pseudomonadota</taxon>
        <taxon>Alphaproteobacteria</taxon>
        <taxon>Sphingomonadales</taxon>
        <taxon>Sphingomonadaceae</taxon>
        <taxon>Sphingomonas</taxon>
    </lineage>
</organism>
<gene>
    <name evidence="1" type="ORF">E5A74_09190</name>
</gene>
<keyword evidence="2" id="KW-1185">Reference proteome</keyword>
<accession>A0A4S1WJG0</accession>
<dbReference type="EMBL" id="SRXU01000003">
    <property type="protein sequence ID" value="TGX43328.1"/>
    <property type="molecule type" value="Genomic_DNA"/>
</dbReference>
<dbReference type="Proteomes" id="UP000309848">
    <property type="component" value="Unassembled WGS sequence"/>
</dbReference>
<dbReference type="OrthoDB" id="7605680at2"/>
<name>A0A4S1WJG0_9SPHN</name>
<reference evidence="1 2" key="1">
    <citation type="submission" date="2019-04" db="EMBL/GenBank/DDBJ databases">
        <title>Sphingomonas psychrotolerans sp. nov., isolated from soil in the Tianshan Mountains, Xinjiang, China.</title>
        <authorList>
            <person name="Luo Y."/>
            <person name="Sheng H."/>
        </authorList>
    </citation>
    <scope>NUCLEOTIDE SEQUENCE [LARGE SCALE GENOMIC DNA]</scope>
    <source>
        <strain evidence="1 2">KIS18-15</strain>
    </source>
</reference>